<dbReference type="GO" id="GO:0008270">
    <property type="term" value="F:zinc ion binding"/>
    <property type="evidence" value="ECO:0007669"/>
    <property type="project" value="UniProtKB-UniRule"/>
</dbReference>
<dbReference type="GO" id="GO:0048254">
    <property type="term" value="P:snoRNA localization"/>
    <property type="evidence" value="ECO:0007669"/>
    <property type="project" value="TreeGrafter"/>
</dbReference>
<reference evidence="10" key="1">
    <citation type="submission" date="2025-08" db="UniProtKB">
        <authorList>
            <consortium name="RefSeq"/>
        </authorList>
    </citation>
    <scope>IDENTIFICATION</scope>
    <source>
        <strain evidence="10">Airmid</strain>
    </source>
</reference>
<name>A0A6P6YL62_DERPT</name>
<feature type="domain" description="HIT-type" evidence="8">
    <location>
        <begin position="60"/>
        <end position="94"/>
    </location>
</feature>
<dbReference type="RefSeq" id="XP_027206298.1">
    <property type="nucleotide sequence ID" value="XM_027350497.1"/>
</dbReference>
<evidence type="ECO:0000259" key="8">
    <source>
        <dbReference type="PROSITE" id="PS51083"/>
    </source>
</evidence>
<dbReference type="SUPFAM" id="SSF144232">
    <property type="entry name" value="HIT/MYND zinc finger-like"/>
    <property type="match status" value="1"/>
</dbReference>
<dbReference type="InParanoid" id="A0A6P6YL62"/>
<dbReference type="Pfam" id="PF04438">
    <property type="entry name" value="zf-HIT"/>
    <property type="match status" value="1"/>
</dbReference>
<dbReference type="PANTHER" id="PTHR13483">
    <property type="entry name" value="BOX C_D SNORNA PROTEIN 1-RELATED"/>
    <property type="match status" value="1"/>
</dbReference>
<evidence type="ECO:0000256" key="5">
    <source>
        <dbReference type="ARBA" id="ARBA00049598"/>
    </source>
</evidence>
<evidence type="ECO:0000256" key="2">
    <source>
        <dbReference type="ARBA" id="ARBA00022723"/>
    </source>
</evidence>
<evidence type="ECO:0000256" key="1">
    <source>
        <dbReference type="ARBA" id="ARBA00022553"/>
    </source>
</evidence>
<dbReference type="InterPro" id="IPR051639">
    <property type="entry name" value="BCD1"/>
</dbReference>
<evidence type="ECO:0000313" key="10">
    <source>
        <dbReference type="RefSeq" id="XP_027206298.1"/>
    </source>
</evidence>
<keyword evidence="4" id="KW-0862">Zinc</keyword>
<dbReference type="CDD" id="cd23023">
    <property type="entry name" value="zf-HIT_BCD1"/>
    <property type="match status" value="1"/>
</dbReference>
<dbReference type="Pfam" id="PF25790">
    <property type="entry name" value="BCD1"/>
    <property type="match status" value="1"/>
</dbReference>
<gene>
    <name evidence="10" type="primary">LOC113799801</name>
</gene>
<dbReference type="InterPro" id="IPR057721">
    <property type="entry name" value="BCD1_alpha/beta"/>
</dbReference>
<evidence type="ECO:0000256" key="6">
    <source>
        <dbReference type="ARBA" id="ARBA00049654"/>
    </source>
</evidence>
<dbReference type="Gene3D" id="3.30.60.190">
    <property type="match status" value="1"/>
</dbReference>
<proteinExistence type="inferred from homology"/>
<dbReference type="KEGG" id="dpte:113799801"/>
<organism evidence="9 10">
    <name type="scientific">Dermatophagoides pteronyssinus</name>
    <name type="common">European house dust mite</name>
    <dbReference type="NCBI Taxonomy" id="6956"/>
    <lineage>
        <taxon>Eukaryota</taxon>
        <taxon>Metazoa</taxon>
        <taxon>Ecdysozoa</taxon>
        <taxon>Arthropoda</taxon>
        <taxon>Chelicerata</taxon>
        <taxon>Arachnida</taxon>
        <taxon>Acari</taxon>
        <taxon>Acariformes</taxon>
        <taxon>Sarcoptiformes</taxon>
        <taxon>Astigmata</taxon>
        <taxon>Psoroptidia</taxon>
        <taxon>Analgoidea</taxon>
        <taxon>Pyroglyphidae</taxon>
        <taxon>Dermatophagoidinae</taxon>
        <taxon>Dermatophagoides</taxon>
    </lineage>
</organism>
<dbReference type="FunCoup" id="A0A6P6YL62">
    <property type="interactions" value="449"/>
</dbReference>
<dbReference type="AlphaFoldDB" id="A0A6P6YL62"/>
<keyword evidence="2" id="KW-0479">Metal-binding</keyword>
<sequence length="318" mass="38127">MENKFFGLFGNDSDEKESNSIIENNEELCDIIDKPNHESLVNRFVEEINTKQERKKRKNCSICQISVHKYVCPRCSIKTCSVKCSKKHKETTGCSAIRDQLSFVPLKHYNESHLNSDFSFIEKGSEYIQNLNRIVENNPKRDLSTWVIRFAQECQKRRIQYEKMPIAFKRSRSNRSIYLYKEKTIYWDIDFIFPNCRLKIEPNEQNYRPLCFKRNRISENSRLIDIVKDIIEQPTTIINNNDDNDNSDLNQIEEFDFSPYQQQGQQQYQILLKHKSGRYYYRLQNEWTLKRNLEDKIIVEYPILVIVLQEFLNNYPEL</sequence>
<dbReference type="GO" id="GO:0000492">
    <property type="term" value="P:box C/D snoRNP assembly"/>
    <property type="evidence" value="ECO:0007669"/>
    <property type="project" value="TreeGrafter"/>
</dbReference>
<dbReference type="PROSITE" id="PS51083">
    <property type="entry name" value="ZF_HIT"/>
    <property type="match status" value="1"/>
</dbReference>
<accession>A0A6P6YL62</accession>
<dbReference type="GO" id="GO:0000463">
    <property type="term" value="P:maturation of LSU-rRNA from tricistronic rRNA transcript (SSU-rRNA, 5.8S rRNA, LSU-rRNA)"/>
    <property type="evidence" value="ECO:0007669"/>
    <property type="project" value="TreeGrafter"/>
</dbReference>
<comment type="function">
    <text evidence="5">Required for box C/D snoRNAs accumulation involved in snoRNA processing, snoRNA transport to the nucleolus and ribosome biogenesis.</text>
</comment>
<evidence type="ECO:0000313" key="9">
    <source>
        <dbReference type="Proteomes" id="UP000515146"/>
    </source>
</evidence>
<protein>
    <submittedName>
        <fullName evidence="10">Box C/D snoRNA protein 1-like</fullName>
    </submittedName>
</protein>
<dbReference type="OMA" id="YWRVEWL"/>
<keyword evidence="1" id="KW-0597">Phosphoprotein</keyword>
<comment type="similarity">
    <text evidence="6">Belongs to the BCD1 family.</text>
</comment>
<dbReference type="Proteomes" id="UP000515146">
    <property type="component" value="Unplaced"/>
</dbReference>
<keyword evidence="9" id="KW-1185">Reference proteome</keyword>
<evidence type="ECO:0000256" key="4">
    <source>
        <dbReference type="ARBA" id="ARBA00022833"/>
    </source>
</evidence>
<dbReference type="InterPro" id="IPR007529">
    <property type="entry name" value="Znf_HIT"/>
</dbReference>
<evidence type="ECO:0000256" key="7">
    <source>
        <dbReference type="PROSITE-ProRule" id="PRU00453"/>
    </source>
</evidence>
<dbReference type="PANTHER" id="PTHR13483:SF3">
    <property type="entry name" value="BOX C_D SNORNA PROTEIN 1"/>
    <property type="match status" value="1"/>
</dbReference>
<dbReference type="GO" id="GO:0005634">
    <property type="term" value="C:nucleus"/>
    <property type="evidence" value="ECO:0007669"/>
    <property type="project" value="TreeGrafter"/>
</dbReference>
<dbReference type="GO" id="GO:0070761">
    <property type="term" value="C:pre-snoRNP complex"/>
    <property type="evidence" value="ECO:0007669"/>
    <property type="project" value="TreeGrafter"/>
</dbReference>
<dbReference type="OrthoDB" id="272357at2759"/>
<evidence type="ECO:0000256" key="3">
    <source>
        <dbReference type="ARBA" id="ARBA00022771"/>
    </source>
</evidence>
<keyword evidence="3 7" id="KW-0863">Zinc-finger</keyword>